<dbReference type="GeneID" id="6008669"/>
<keyword evidence="2" id="KW-1185">Reference proteome</keyword>
<proteinExistence type="predicted"/>
<dbReference type="Proteomes" id="UP000001861">
    <property type="component" value="Unassembled WGS sequence"/>
</dbReference>
<evidence type="ECO:0000313" key="1">
    <source>
        <dbReference type="EMBL" id="EAU89558.2"/>
    </source>
</evidence>
<name>A8NBI7_COPC7</name>
<dbReference type="eggNOG" id="KOG0519">
    <property type="taxonomic scope" value="Eukaryota"/>
</dbReference>
<sequence length="384" mass="41430">MDQGYSRPSIDPSSGYQWEAAGTWEQDTTMSGFPRVTHINSPAALYPSPPGSLGSADRTHSLQELTESSLISHGHSLALSEQDVNVSIDTDVADRVVSVSTSFCPGSHPTEGDVVFSSKDDVLFYVHSDVIKAACPEAFSSFLPLPSSIPGATANGAVIKIPEDAMTLNVILHLLYGSSCAPNSPSLDQLVHAIDSMPGYGITPSTFILPQTPLYTLLLSHVPHHPIQIYALAAHHKIEQLASQTSSHLLAFQLSNVTDEMAMRMGPVYLKRLVLLQAGRLEALKGLLLQPPGLHAPIGGCGFEEQRMVTRAWALASASLVWDARPDGGDADKRFGDMVDISTHRIQAAFMTMLKDLECQDCEASVTARLRDVMVKWSALKCTV</sequence>
<reference evidence="1 2" key="1">
    <citation type="journal article" date="2010" name="Proc. Natl. Acad. Sci. U.S.A.">
        <title>Insights into evolution of multicellular fungi from the assembled chromosomes of the mushroom Coprinopsis cinerea (Coprinus cinereus).</title>
        <authorList>
            <person name="Stajich J.E."/>
            <person name="Wilke S.K."/>
            <person name="Ahren D."/>
            <person name="Au C.H."/>
            <person name="Birren B.W."/>
            <person name="Borodovsky M."/>
            <person name="Burns C."/>
            <person name="Canback B."/>
            <person name="Casselton L.A."/>
            <person name="Cheng C.K."/>
            <person name="Deng J."/>
            <person name="Dietrich F.S."/>
            <person name="Fargo D.C."/>
            <person name="Farman M.L."/>
            <person name="Gathman A.C."/>
            <person name="Goldberg J."/>
            <person name="Guigo R."/>
            <person name="Hoegger P.J."/>
            <person name="Hooker J.B."/>
            <person name="Huggins A."/>
            <person name="James T.Y."/>
            <person name="Kamada T."/>
            <person name="Kilaru S."/>
            <person name="Kodira C."/>
            <person name="Kues U."/>
            <person name="Kupfer D."/>
            <person name="Kwan H.S."/>
            <person name="Lomsadze A."/>
            <person name="Li W."/>
            <person name="Lilly W.W."/>
            <person name="Ma L.J."/>
            <person name="Mackey A.J."/>
            <person name="Manning G."/>
            <person name="Martin F."/>
            <person name="Muraguchi H."/>
            <person name="Natvig D.O."/>
            <person name="Palmerini H."/>
            <person name="Ramesh M.A."/>
            <person name="Rehmeyer C.J."/>
            <person name="Roe B.A."/>
            <person name="Shenoy N."/>
            <person name="Stanke M."/>
            <person name="Ter-Hovhannisyan V."/>
            <person name="Tunlid A."/>
            <person name="Velagapudi R."/>
            <person name="Vision T.J."/>
            <person name="Zeng Q."/>
            <person name="Zolan M.E."/>
            <person name="Pukkila P.J."/>
        </authorList>
    </citation>
    <scope>NUCLEOTIDE SEQUENCE [LARGE SCALE GENOMIC DNA]</scope>
    <source>
        <strain evidence="2">Okayama-7 / 130 / ATCC MYA-4618 / FGSC 9003</strain>
    </source>
</reference>
<organism evidence="1 2">
    <name type="scientific">Coprinopsis cinerea (strain Okayama-7 / 130 / ATCC MYA-4618 / FGSC 9003)</name>
    <name type="common">Inky cap fungus</name>
    <name type="synonym">Hormographiella aspergillata</name>
    <dbReference type="NCBI Taxonomy" id="240176"/>
    <lineage>
        <taxon>Eukaryota</taxon>
        <taxon>Fungi</taxon>
        <taxon>Dikarya</taxon>
        <taxon>Basidiomycota</taxon>
        <taxon>Agaricomycotina</taxon>
        <taxon>Agaricomycetes</taxon>
        <taxon>Agaricomycetidae</taxon>
        <taxon>Agaricales</taxon>
        <taxon>Agaricineae</taxon>
        <taxon>Psathyrellaceae</taxon>
        <taxon>Coprinopsis</taxon>
    </lineage>
</organism>
<gene>
    <name evidence="1" type="ORF">CC1G_02447</name>
</gene>
<dbReference type="InParanoid" id="A8NBI7"/>
<protein>
    <recommendedName>
        <fullName evidence="3">BTB domain-containing protein</fullName>
    </recommendedName>
</protein>
<dbReference type="VEuPathDB" id="FungiDB:CC1G_02447"/>
<dbReference type="RefSeq" id="XP_001832185.2">
    <property type="nucleotide sequence ID" value="XM_001832133.2"/>
</dbReference>
<dbReference type="EMBL" id="AACS02000009">
    <property type="protein sequence ID" value="EAU89558.2"/>
    <property type="molecule type" value="Genomic_DNA"/>
</dbReference>
<dbReference type="STRING" id="240176.A8NBI7"/>
<evidence type="ECO:0000313" key="2">
    <source>
        <dbReference type="Proteomes" id="UP000001861"/>
    </source>
</evidence>
<accession>A8NBI7</accession>
<evidence type="ECO:0008006" key="3">
    <source>
        <dbReference type="Google" id="ProtNLM"/>
    </source>
</evidence>
<dbReference type="OrthoDB" id="3265815at2759"/>
<dbReference type="AlphaFoldDB" id="A8NBI7"/>
<dbReference type="KEGG" id="cci:CC1G_02447"/>
<comment type="caution">
    <text evidence="1">The sequence shown here is derived from an EMBL/GenBank/DDBJ whole genome shotgun (WGS) entry which is preliminary data.</text>
</comment>
<dbReference type="HOGENOM" id="CLU_826579_0_0_1"/>
<dbReference type="OMA" id="NIAFHIM"/>